<keyword evidence="1" id="KW-0472">Membrane</keyword>
<protein>
    <submittedName>
        <fullName evidence="2">Uncharacterized protein</fullName>
    </submittedName>
</protein>
<evidence type="ECO:0000313" key="2">
    <source>
        <dbReference type="EMBL" id="KKL93296.1"/>
    </source>
</evidence>
<sequence length="112" mass="12652">MGLKIKLIILGITLLLGGGGVWHYKSIINERNQLREDVLIYQRNEETLKQSLEDERVASAQAVSDRADIQRALDELREGRENDIEAQEWAATPLPIGERQRLCEALGVPNCE</sequence>
<feature type="transmembrane region" description="Helical" evidence="1">
    <location>
        <begin position="7"/>
        <end position="24"/>
    </location>
</feature>
<dbReference type="AlphaFoldDB" id="A0A0F9GRQ8"/>
<proteinExistence type="predicted"/>
<gene>
    <name evidence="2" type="ORF">LCGC14_1876110</name>
</gene>
<organism evidence="2">
    <name type="scientific">marine sediment metagenome</name>
    <dbReference type="NCBI Taxonomy" id="412755"/>
    <lineage>
        <taxon>unclassified sequences</taxon>
        <taxon>metagenomes</taxon>
        <taxon>ecological metagenomes</taxon>
    </lineage>
</organism>
<dbReference type="EMBL" id="LAZR01019227">
    <property type="protein sequence ID" value="KKL93296.1"/>
    <property type="molecule type" value="Genomic_DNA"/>
</dbReference>
<evidence type="ECO:0000256" key="1">
    <source>
        <dbReference type="SAM" id="Phobius"/>
    </source>
</evidence>
<keyword evidence="1" id="KW-1133">Transmembrane helix</keyword>
<name>A0A0F9GRQ8_9ZZZZ</name>
<comment type="caution">
    <text evidence="2">The sequence shown here is derived from an EMBL/GenBank/DDBJ whole genome shotgun (WGS) entry which is preliminary data.</text>
</comment>
<keyword evidence="1" id="KW-0812">Transmembrane</keyword>
<reference evidence="2" key="1">
    <citation type="journal article" date="2015" name="Nature">
        <title>Complex archaea that bridge the gap between prokaryotes and eukaryotes.</title>
        <authorList>
            <person name="Spang A."/>
            <person name="Saw J.H."/>
            <person name="Jorgensen S.L."/>
            <person name="Zaremba-Niedzwiedzka K."/>
            <person name="Martijn J."/>
            <person name="Lind A.E."/>
            <person name="van Eijk R."/>
            <person name="Schleper C."/>
            <person name="Guy L."/>
            <person name="Ettema T.J."/>
        </authorList>
    </citation>
    <scope>NUCLEOTIDE SEQUENCE</scope>
</reference>
<accession>A0A0F9GRQ8</accession>